<accession>A0ABU0JP75</accession>
<protein>
    <recommendedName>
        <fullName evidence="10">Xylose transport system permease protein XylH</fullName>
    </recommendedName>
</protein>
<comment type="caution">
    <text evidence="13">The sequence shown here is derived from an EMBL/GenBank/DDBJ whole genome shotgun (WGS) entry which is preliminary data.</text>
</comment>
<evidence type="ECO:0000256" key="8">
    <source>
        <dbReference type="ARBA" id="ARBA00023136"/>
    </source>
</evidence>
<evidence type="ECO:0000256" key="2">
    <source>
        <dbReference type="ARBA" id="ARBA00022448"/>
    </source>
</evidence>
<evidence type="ECO:0000256" key="9">
    <source>
        <dbReference type="ARBA" id="ARBA00035611"/>
    </source>
</evidence>
<feature type="transmembrane region" description="Helical" evidence="12">
    <location>
        <begin position="150"/>
        <end position="170"/>
    </location>
</feature>
<feature type="transmembrane region" description="Helical" evidence="12">
    <location>
        <begin position="190"/>
        <end position="212"/>
    </location>
</feature>
<feature type="transmembrane region" description="Helical" evidence="12">
    <location>
        <begin position="276"/>
        <end position="296"/>
    </location>
</feature>
<evidence type="ECO:0000256" key="3">
    <source>
        <dbReference type="ARBA" id="ARBA00022475"/>
    </source>
</evidence>
<keyword evidence="6 12" id="KW-0812">Transmembrane</keyword>
<evidence type="ECO:0000313" key="13">
    <source>
        <dbReference type="EMBL" id="MDQ0475440.1"/>
    </source>
</evidence>
<dbReference type="CDD" id="cd06579">
    <property type="entry name" value="TM_PBP1_transp_AraH_like"/>
    <property type="match status" value="1"/>
</dbReference>
<keyword evidence="4" id="KW-0997">Cell inner membrane</keyword>
<comment type="subcellular location">
    <subcellularLocation>
        <location evidence="1">Cell membrane</location>
        <topology evidence="1">Multi-pass membrane protein</topology>
    </subcellularLocation>
</comment>
<dbReference type="InterPro" id="IPR001851">
    <property type="entry name" value="ABC_transp_permease"/>
</dbReference>
<feature type="transmembrane region" description="Helical" evidence="12">
    <location>
        <begin position="41"/>
        <end position="58"/>
    </location>
</feature>
<feature type="region of interest" description="Disordered" evidence="11">
    <location>
        <begin position="1"/>
        <end position="20"/>
    </location>
</feature>
<keyword evidence="2" id="KW-0813">Transport</keyword>
<keyword evidence="3" id="KW-1003">Cell membrane</keyword>
<feature type="transmembrane region" description="Helical" evidence="12">
    <location>
        <begin position="308"/>
        <end position="341"/>
    </location>
</feature>
<dbReference type="Pfam" id="PF02653">
    <property type="entry name" value="BPD_transp_2"/>
    <property type="match status" value="1"/>
</dbReference>
<keyword evidence="7 12" id="KW-1133">Transmembrane helix</keyword>
<evidence type="ECO:0000313" key="14">
    <source>
        <dbReference type="Proteomes" id="UP001242480"/>
    </source>
</evidence>
<evidence type="ECO:0000256" key="6">
    <source>
        <dbReference type="ARBA" id="ARBA00022692"/>
    </source>
</evidence>
<feature type="compositionally biased region" description="Low complexity" evidence="11">
    <location>
        <begin position="10"/>
        <end position="20"/>
    </location>
</feature>
<sequence>MTSQHPDMPGPAATARPAAVPADDRLRGTSLATRLMRRPELGAVAGLVLVVAFFAATADSSMFTLSGIMTILAPASQLGILAVAAALLMIGGEFDLSIGSMIAFAGLIFGAAAVSGGLPLWAAILVTFLCAGAMGAINGQIVIRSRLPSFIVTLAFLFILRGLTLVGLKWATGGSTQMRGIGDAVGQGLLARLFSGVAFEGLFSWLAAQGLIETFDNGTPKVSGVPVSILWFVAVAAVATFVLLRTRVGNWIFAAGGDANAARNSGVPVDRVKTGLFVLTACAAALVAILTVLDAGSTDARRGFQKEFEAIIAAVIGGCLLTGGYGSAIGAFFGAVIFGMVSIGLTYTRFDSDWFQVFLGSMLLMAVLFNNFIRRKVTGER</sequence>
<dbReference type="PANTHER" id="PTHR32196:SF32">
    <property type="entry name" value="XYLOSE TRANSPORT SYSTEM PERMEASE PROTEIN XYLH"/>
    <property type="match status" value="1"/>
</dbReference>
<evidence type="ECO:0000256" key="11">
    <source>
        <dbReference type="SAM" id="MobiDB-lite"/>
    </source>
</evidence>
<gene>
    <name evidence="13" type="ORF">QO011_008484</name>
</gene>
<feature type="transmembrane region" description="Helical" evidence="12">
    <location>
        <begin position="224"/>
        <end position="244"/>
    </location>
</feature>
<evidence type="ECO:0000256" key="12">
    <source>
        <dbReference type="SAM" id="Phobius"/>
    </source>
</evidence>
<dbReference type="Proteomes" id="UP001242480">
    <property type="component" value="Unassembled WGS sequence"/>
</dbReference>
<comment type="function">
    <text evidence="9">Part of the binding-protein-dependent transport system for D-xylose. Probably responsible for the translocation of the substrate across the membrane.</text>
</comment>
<keyword evidence="8 12" id="KW-0472">Membrane</keyword>
<keyword evidence="14" id="KW-1185">Reference proteome</keyword>
<evidence type="ECO:0000256" key="4">
    <source>
        <dbReference type="ARBA" id="ARBA00022519"/>
    </source>
</evidence>
<feature type="transmembrane region" description="Helical" evidence="12">
    <location>
        <begin position="64"/>
        <end position="89"/>
    </location>
</feature>
<feature type="transmembrane region" description="Helical" evidence="12">
    <location>
        <begin position="96"/>
        <end position="114"/>
    </location>
</feature>
<dbReference type="PANTHER" id="PTHR32196">
    <property type="entry name" value="ABC TRANSPORTER PERMEASE PROTEIN YPHD-RELATED-RELATED"/>
    <property type="match status" value="1"/>
</dbReference>
<organism evidence="13 14">
    <name type="scientific">Labrys wisconsinensis</name>
    <dbReference type="NCBI Taxonomy" id="425677"/>
    <lineage>
        <taxon>Bacteria</taxon>
        <taxon>Pseudomonadati</taxon>
        <taxon>Pseudomonadota</taxon>
        <taxon>Alphaproteobacteria</taxon>
        <taxon>Hyphomicrobiales</taxon>
        <taxon>Xanthobacteraceae</taxon>
        <taxon>Labrys</taxon>
    </lineage>
</organism>
<feature type="transmembrane region" description="Helical" evidence="12">
    <location>
        <begin position="353"/>
        <end position="373"/>
    </location>
</feature>
<name>A0ABU0JP75_9HYPH</name>
<evidence type="ECO:0000256" key="7">
    <source>
        <dbReference type="ARBA" id="ARBA00022989"/>
    </source>
</evidence>
<keyword evidence="5 13" id="KW-0762">Sugar transport</keyword>
<evidence type="ECO:0000256" key="1">
    <source>
        <dbReference type="ARBA" id="ARBA00004651"/>
    </source>
</evidence>
<dbReference type="EMBL" id="JAUSVX010000038">
    <property type="protein sequence ID" value="MDQ0475440.1"/>
    <property type="molecule type" value="Genomic_DNA"/>
</dbReference>
<reference evidence="13 14" key="1">
    <citation type="submission" date="2023-07" db="EMBL/GenBank/DDBJ databases">
        <title>Genomic Encyclopedia of Type Strains, Phase IV (KMG-IV): sequencing the most valuable type-strain genomes for metagenomic binning, comparative biology and taxonomic classification.</title>
        <authorList>
            <person name="Goeker M."/>
        </authorList>
    </citation>
    <scope>NUCLEOTIDE SEQUENCE [LARGE SCALE GENOMIC DNA]</scope>
    <source>
        <strain evidence="13 14">DSM 19619</strain>
    </source>
</reference>
<evidence type="ECO:0000256" key="10">
    <source>
        <dbReference type="ARBA" id="ARBA00035686"/>
    </source>
</evidence>
<feature type="transmembrane region" description="Helical" evidence="12">
    <location>
        <begin position="120"/>
        <end position="143"/>
    </location>
</feature>
<evidence type="ECO:0000256" key="5">
    <source>
        <dbReference type="ARBA" id="ARBA00022597"/>
    </source>
</evidence>
<proteinExistence type="predicted"/>